<evidence type="ECO:0000313" key="3">
    <source>
        <dbReference type="EMBL" id="CAA6830102.1"/>
    </source>
</evidence>
<evidence type="ECO:0000259" key="2">
    <source>
        <dbReference type="Pfam" id="PF21082"/>
    </source>
</evidence>
<feature type="region of interest" description="Disordered" evidence="1">
    <location>
        <begin position="74"/>
        <end position="116"/>
    </location>
</feature>
<dbReference type="Pfam" id="PF21082">
    <property type="entry name" value="MS_channel_3rd"/>
    <property type="match status" value="1"/>
</dbReference>
<dbReference type="Gene3D" id="3.30.70.100">
    <property type="match status" value="1"/>
</dbReference>
<gene>
    <name evidence="3" type="ORF">HELGO_WM23900</name>
</gene>
<evidence type="ECO:0000256" key="1">
    <source>
        <dbReference type="SAM" id="MobiDB-lite"/>
    </source>
</evidence>
<dbReference type="AlphaFoldDB" id="A0A6S6ULF0"/>
<organism evidence="3">
    <name type="scientific">uncultured Thiotrichaceae bacterium</name>
    <dbReference type="NCBI Taxonomy" id="298394"/>
    <lineage>
        <taxon>Bacteria</taxon>
        <taxon>Pseudomonadati</taxon>
        <taxon>Pseudomonadota</taxon>
        <taxon>Gammaproteobacteria</taxon>
        <taxon>Thiotrichales</taxon>
        <taxon>Thiotrichaceae</taxon>
        <taxon>environmental samples</taxon>
    </lineage>
</organism>
<sequence>MINAVLEVEGVKSDPAPEALPWDLAASWVTIRVRWWTASPRADVVQVKAAVIKVIKESLEAERIDMPNDTYVQLLHDQTDATDGDREAQREGWPAPKEGAPEPGWKARASKNGENH</sequence>
<feature type="compositionally biased region" description="Basic and acidic residues" evidence="1">
    <location>
        <begin position="77"/>
        <end position="90"/>
    </location>
</feature>
<dbReference type="InterPro" id="IPR011066">
    <property type="entry name" value="MscS_channel_C_sf"/>
</dbReference>
<name>A0A6S6ULF0_9GAMM</name>
<reference evidence="3" key="1">
    <citation type="submission" date="2020-01" db="EMBL/GenBank/DDBJ databases">
        <authorList>
            <person name="Meier V. D."/>
            <person name="Meier V D."/>
        </authorList>
    </citation>
    <scope>NUCLEOTIDE SEQUENCE</scope>
    <source>
        <strain evidence="3">HLG_WM_MAG_09</strain>
    </source>
</reference>
<feature type="domain" description="Mechanosensitive ion channel MscS C-terminal" evidence="2">
    <location>
        <begin position="3"/>
        <end position="66"/>
    </location>
</feature>
<accession>A0A6S6ULF0</accession>
<protein>
    <submittedName>
        <fullName evidence="3">Small-conductance mechanosensitive channel</fullName>
    </submittedName>
</protein>
<dbReference type="GO" id="GO:0016020">
    <property type="term" value="C:membrane"/>
    <property type="evidence" value="ECO:0007669"/>
    <property type="project" value="InterPro"/>
</dbReference>
<dbReference type="InterPro" id="IPR049278">
    <property type="entry name" value="MS_channel_C"/>
</dbReference>
<proteinExistence type="predicted"/>
<dbReference type="EMBL" id="CACVAT010000561">
    <property type="protein sequence ID" value="CAA6830102.1"/>
    <property type="molecule type" value="Genomic_DNA"/>
</dbReference>
<dbReference type="SUPFAM" id="SSF82689">
    <property type="entry name" value="Mechanosensitive channel protein MscS (YggB), C-terminal domain"/>
    <property type="match status" value="1"/>
</dbReference>